<protein>
    <submittedName>
        <fullName evidence="2">Acetyltransferase (GNAT) family protein</fullName>
    </submittedName>
</protein>
<dbReference type="EMBL" id="FRFE01000042">
    <property type="protein sequence ID" value="SHO52821.1"/>
    <property type="molecule type" value="Genomic_DNA"/>
</dbReference>
<evidence type="ECO:0000313" key="2">
    <source>
        <dbReference type="EMBL" id="SHO52821.1"/>
    </source>
</evidence>
<evidence type="ECO:0000259" key="1">
    <source>
        <dbReference type="PROSITE" id="PS51186"/>
    </source>
</evidence>
<dbReference type="GO" id="GO:0016747">
    <property type="term" value="F:acyltransferase activity, transferring groups other than amino-acyl groups"/>
    <property type="evidence" value="ECO:0007669"/>
    <property type="project" value="InterPro"/>
</dbReference>
<dbReference type="OrthoDB" id="9787920at2"/>
<dbReference type="STRING" id="1121416.SAMN02745220_04782"/>
<reference evidence="2 3" key="1">
    <citation type="submission" date="2016-12" db="EMBL/GenBank/DDBJ databases">
        <authorList>
            <person name="Song W.-J."/>
            <person name="Kurnit D.M."/>
        </authorList>
    </citation>
    <scope>NUCLEOTIDE SEQUENCE [LARGE SCALE GENOMIC DNA]</scope>
    <source>
        <strain evidence="2 3">DSM 18488</strain>
    </source>
</reference>
<feature type="domain" description="N-acetyltransferase" evidence="1">
    <location>
        <begin position="6"/>
        <end position="144"/>
    </location>
</feature>
<dbReference type="InterPro" id="IPR016181">
    <property type="entry name" value="Acyl_CoA_acyltransferase"/>
</dbReference>
<dbReference type="Proteomes" id="UP000184603">
    <property type="component" value="Unassembled WGS sequence"/>
</dbReference>
<accession>A0A1M7YJM2</accession>
<dbReference type="CDD" id="cd04301">
    <property type="entry name" value="NAT_SF"/>
    <property type="match status" value="1"/>
</dbReference>
<dbReference type="RefSeq" id="WP_084554495.1">
    <property type="nucleotide sequence ID" value="NZ_FRFE01000042.1"/>
</dbReference>
<dbReference type="PROSITE" id="PS51186">
    <property type="entry name" value="GNAT"/>
    <property type="match status" value="1"/>
</dbReference>
<name>A0A1M7YJM2_9BACT</name>
<dbReference type="SUPFAM" id="SSF55729">
    <property type="entry name" value="Acyl-CoA N-acyltransferases (Nat)"/>
    <property type="match status" value="1"/>
</dbReference>
<sequence length="146" mass="16955">MKLTLHNHSNLPQEDLQPIIDALRSNLINFNLSHYPGVKLLPILLIYTKDDGSLCGGLNGRIAWDWLHVELLWVEESFRGKDYGRTLILEAEKFARQNECIGTYLDTFSFQAPDFYLKLGYEVFGQIDNQPPGYTRYFLKKVFQEP</sequence>
<dbReference type="AlphaFoldDB" id="A0A1M7YJM2"/>
<dbReference type="InterPro" id="IPR000182">
    <property type="entry name" value="GNAT_dom"/>
</dbReference>
<proteinExistence type="predicted"/>
<dbReference type="Gene3D" id="3.40.630.30">
    <property type="match status" value="1"/>
</dbReference>
<keyword evidence="3" id="KW-1185">Reference proteome</keyword>
<dbReference type="Pfam" id="PF00583">
    <property type="entry name" value="Acetyltransf_1"/>
    <property type="match status" value="1"/>
</dbReference>
<keyword evidence="2" id="KW-0808">Transferase</keyword>
<evidence type="ECO:0000313" key="3">
    <source>
        <dbReference type="Proteomes" id="UP000184603"/>
    </source>
</evidence>
<gene>
    <name evidence="2" type="ORF">SAMN02745220_04782</name>
</gene>
<organism evidence="2 3">
    <name type="scientific">Desulfopila aestuarii DSM 18488</name>
    <dbReference type="NCBI Taxonomy" id="1121416"/>
    <lineage>
        <taxon>Bacteria</taxon>
        <taxon>Pseudomonadati</taxon>
        <taxon>Thermodesulfobacteriota</taxon>
        <taxon>Desulfobulbia</taxon>
        <taxon>Desulfobulbales</taxon>
        <taxon>Desulfocapsaceae</taxon>
        <taxon>Desulfopila</taxon>
    </lineage>
</organism>